<evidence type="ECO:0000313" key="1">
    <source>
        <dbReference type="EMBL" id="KAL3284166.1"/>
    </source>
</evidence>
<accession>A0ABD2P024</accession>
<dbReference type="Proteomes" id="UP001516400">
    <property type="component" value="Unassembled WGS sequence"/>
</dbReference>
<keyword evidence="2" id="KW-1185">Reference proteome</keyword>
<reference evidence="1 2" key="1">
    <citation type="journal article" date="2021" name="BMC Biol.">
        <title>Horizontally acquired antibacterial genes associated with adaptive radiation of ladybird beetles.</title>
        <authorList>
            <person name="Li H.S."/>
            <person name="Tang X.F."/>
            <person name="Huang Y.H."/>
            <person name="Xu Z.Y."/>
            <person name="Chen M.L."/>
            <person name="Du X.Y."/>
            <person name="Qiu B.Y."/>
            <person name="Chen P.T."/>
            <person name="Zhang W."/>
            <person name="Slipinski A."/>
            <person name="Escalona H.E."/>
            <person name="Waterhouse R.M."/>
            <person name="Zwick A."/>
            <person name="Pang H."/>
        </authorList>
    </citation>
    <scope>NUCLEOTIDE SEQUENCE [LARGE SCALE GENOMIC DNA]</scope>
    <source>
        <strain evidence="1">SYSU2018</strain>
    </source>
</reference>
<dbReference type="EMBL" id="JABFTP020000165">
    <property type="protein sequence ID" value="KAL3284166.1"/>
    <property type="molecule type" value="Genomic_DNA"/>
</dbReference>
<evidence type="ECO:0000313" key="2">
    <source>
        <dbReference type="Proteomes" id="UP001516400"/>
    </source>
</evidence>
<protein>
    <submittedName>
        <fullName evidence="1">Uncharacterized protein</fullName>
    </submittedName>
</protein>
<organism evidence="1 2">
    <name type="scientific">Cryptolaemus montrouzieri</name>
    <dbReference type="NCBI Taxonomy" id="559131"/>
    <lineage>
        <taxon>Eukaryota</taxon>
        <taxon>Metazoa</taxon>
        <taxon>Ecdysozoa</taxon>
        <taxon>Arthropoda</taxon>
        <taxon>Hexapoda</taxon>
        <taxon>Insecta</taxon>
        <taxon>Pterygota</taxon>
        <taxon>Neoptera</taxon>
        <taxon>Endopterygota</taxon>
        <taxon>Coleoptera</taxon>
        <taxon>Polyphaga</taxon>
        <taxon>Cucujiformia</taxon>
        <taxon>Coccinelloidea</taxon>
        <taxon>Coccinellidae</taxon>
        <taxon>Scymninae</taxon>
        <taxon>Scymnini</taxon>
        <taxon>Cryptolaemus</taxon>
    </lineage>
</organism>
<name>A0ABD2P024_9CUCU</name>
<comment type="caution">
    <text evidence="1">The sequence shown here is derived from an EMBL/GenBank/DDBJ whole genome shotgun (WGS) entry which is preliminary data.</text>
</comment>
<sequence>MVLDCIEYGLPPIIAILNAMTIANKAWRTVVTMISNCWMEMSFLIVLQLSACVYGVSSDPDIARPKKMTTTLTMHSYSHVERIDVIARKSSKLLSRFGSWQRDFYGPQYAIQRLDSAR</sequence>
<proteinExistence type="predicted"/>
<dbReference type="AlphaFoldDB" id="A0ABD2P024"/>
<gene>
    <name evidence="1" type="ORF">HHI36_018334</name>
</gene>